<dbReference type="EMBL" id="NESP01000001">
    <property type="protein sequence ID" value="PUE59932.1"/>
    <property type="molecule type" value="Genomic_DNA"/>
</dbReference>
<dbReference type="SUPFAM" id="SSF103088">
    <property type="entry name" value="OmpA-like"/>
    <property type="match status" value="1"/>
</dbReference>
<evidence type="ECO:0000256" key="2">
    <source>
        <dbReference type="SAM" id="Phobius"/>
    </source>
</evidence>
<dbReference type="CDD" id="cd07185">
    <property type="entry name" value="OmpA_C-like"/>
    <property type="match status" value="1"/>
</dbReference>
<dbReference type="GO" id="GO:0016020">
    <property type="term" value="C:membrane"/>
    <property type="evidence" value="ECO:0007669"/>
    <property type="project" value="UniProtKB-UniRule"/>
</dbReference>
<comment type="caution">
    <text evidence="4">The sequence shown here is derived from an EMBL/GenBank/DDBJ whole genome shotgun (WGS) entry which is preliminary data.</text>
</comment>
<keyword evidence="2" id="KW-0812">Transmembrane</keyword>
<name>A0A315EVD4_9BURK</name>
<feature type="domain" description="OmpA-like" evidence="3">
    <location>
        <begin position="81"/>
        <end position="227"/>
    </location>
</feature>
<protein>
    <recommendedName>
        <fullName evidence="3">OmpA-like domain-containing protein</fullName>
    </recommendedName>
</protein>
<dbReference type="PANTHER" id="PTHR30329">
    <property type="entry name" value="STATOR ELEMENT OF FLAGELLAR MOTOR COMPLEX"/>
    <property type="match status" value="1"/>
</dbReference>
<keyword evidence="2" id="KW-1133">Transmembrane helix</keyword>
<dbReference type="PANTHER" id="PTHR30329:SF20">
    <property type="entry name" value="EXPORTED PROTEIN"/>
    <property type="match status" value="1"/>
</dbReference>
<dbReference type="Pfam" id="PF00691">
    <property type="entry name" value="OmpA"/>
    <property type="match status" value="1"/>
</dbReference>
<dbReference type="PROSITE" id="PS51123">
    <property type="entry name" value="OMPA_2"/>
    <property type="match status" value="1"/>
</dbReference>
<dbReference type="Proteomes" id="UP000251341">
    <property type="component" value="Unassembled WGS sequence"/>
</dbReference>
<keyword evidence="5" id="KW-1185">Reference proteome</keyword>
<proteinExistence type="predicted"/>
<dbReference type="RefSeq" id="WP_108402382.1">
    <property type="nucleotide sequence ID" value="NZ_NESP01000001.1"/>
</dbReference>
<sequence length="250" mass="27873">MFIKTRRNTAATHEQVEESGYMASASDLMIGLLFIFIVMVMVLLSRKPEQPPEPPADPLATVVHTIGTKLQNAGVPVTINQVSGVISLPADTLFARGSAELEGLGVRTLRQSAEQLQQVLPCYIYSQRRRLPDDCPPNPQQVEIETILIEGHTDSVPLHRGDYNNWHLGLDRARAVYKVLGSEGMQSYRNEREQPVFGISSYADERPSSKDNDTQNRRVELRFVLAFQPTDIGATKGPSSTLKKMQETVR</sequence>
<evidence type="ECO:0000313" key="5">
    <source>
        <dbReference type="Proteomes" id="UP000251341"/>
    </source>
</evidence>
<reference evidence="4 5" key="1">
    <citation type="submission" date="2017-04" db="EMBL/GenBank/DDBJ databases">
        <title>Unexpected and diverse lifestyles within the genus Limnohabitans.</title>
        <authorList>
            <person name="Kasalicky V."/>
            <person name="Mehrshad M."/>
            <person name="Andrei S.-A."/>
            <person name="Salcher M."/>
            <person name="Kratochvilova H."/>
            <person name="Simek K."/>
            <person name="Ghai R."/>
        </authorList>
    </citation>
    <scope>NUCLEOTIDE SEQUENCE [LARGE SCALE GENOMIC DNA]</scope>
    <source>
        <strain evidence="4 5">MWH-C5</strain>
    </source>
</reference>
<organism evidence="4 5">
    <name type="scientific">Limnohabitans curvus</name>
    <dbReference type="NCBI Taxonomy" id="323423"/>
    <lineage>
        <taxon>Bacteria</taxon>
        <taxon>Pseudomonadati</taxon>
        <taxon>Pseudomonadota</taxon>
        <taxon>Betaproteobacteria</taxon>
        <taxon>Burkholderiales</taxon>
        <taxon>Comamonadaceae</taxon>
        <taxon>Limnohabitans</taxon>
    </lineage>
</organism>
<accession>A0A315EVD4</accession>
<dbReference type="InterPro" id="IPR006665">
    <property type="entry name" value="OmpA-like"/>
</dbReference>
<evidence type="ECO:0000259" key="3">
    <source>
        <dbReference type="PROSITE" id="PS51123"/>
    </source>
</evidence>
<dbReference type="InterPro" id="IPR050330">
    <property type="entry name" value="Bact_OuterMem_StrucFunc"/>
</dbReference>
<dbReference type="Gene3D" id="3.30.1330.60">
    <property type="entry name" value="OmpA-like domain"/>
    <property type="match status" value="1"/>
</dbReference>
<gene>
    <name evidence="4" type="ORF">B9Z44_10300</name>
</gene>
<evidence type="ECO:0000313" key="4">
    <source>
        <dbReference type="EMBL" id="PUE59932.1"/>
    </source>
</evidence>
<dbReference type="AlphaFoldDB" id="A0A315EVD4"/>
<dbReference type="InterPro" id="IPR036737">
    <property type="entry name" value="OmpA-like_sf"/>
</dbReference>
<evidence type="ECO:0000256" key="1">
    <source>
        <dbReference type="PROSITE-ProRule" id="PRU00473"/>
    </source>
</evidence>
<feature type="transmembrane region" description="Helical" evidence="2">
    <location>
        <begin position="21"/>
        <end position="44"/>
    </location>
</feature>
<keyword evidence="1 2" id="KW-0472">Membrane</keyword>